<protein>
    <submittedName>
        <fullName evidence="1">Uncharacterized protein</fullName>
    </submittedName>
</protein>
<proteinExistence type="predicted"/>
<sequence length="67" mass="6411">MTAPGTPGSSLAQASLSLFGAPGAVEVSATADGGAALLMADVGLRRVVAREVARVLGGEGAGSTRSN</sequence>
<keyword evidence="2" id="KW-1185">Reference proteome</keyword>
<evidence type="ECO:0000313" key="1">
    <source>
        <dbReference type="EMBL" id="AZK44910.1"/>
    </source>
</evidence>
<organism evidence="1 2">
    <name type="scientific">Paenibacillus lentus</name>
    <dbReference type="NCBI Taxonomy" id="1338368"/>
    <lineage>
        <taxon>Bacteria</taxon>
        <taxon>Bacillati</taxon>
        <taxon>Bacillota</taxon>
        <taxon>Bacilli</taxon>
        <taxon>Bacillales</taxon>
        <taxon>Paenibacillaceae</taxon>
        <taxon>Paenibacillus</taxon>
    </lineage>
</organism>
<evidence type="ECO:0000313" key="2">
    <source>
        <dbReference type="Proteomes" id="UP000273145"/>
    </source>
</evidence>
<dbReference type="Proteomes" id="UP000273145">
    <property type="component" value="Chromosome"/>
</dbReference>
<dbReference type="KEGG" id="plen:EIM92_00795"/>
<name>A0A3S8RPN0_9BACL</name>
<reference evidence="1 2" key="1">
    <citation type="submission" date="2018-11" db="EMBL/GenBank/DDBJ databases">
        <title>Genome sequencing of Paenibacillus lentus DSM25539(T).</title>
        <authorList>
            <person name="Kook J.-K."/>
            <person name="Park S.-N."/>
            <person name="Lim Y.K."/>
        </authorList>
    </citation>
    <scope>NUCLEOTIDE SEQUENCE [LARGE SCALE GENOMIC DNA]</scope>
    <source>
        <strain evidence="1 2">DSM 25539</strain>
    </source>
</reference>
<dbReference type="RefSeq" id="WP_125081046.1">
    <property type="nucleotide sequence ID" value="NZ_CP034248.1"/>
</dbReference>
<gene>
    <name evidence="1" type="ORF">EIM92_00795</name>
</gene>
<dbReference type="AlphaFoldDB" id="A0A3S8RPN0"/>
<dbReference type="EMBL" id="CP034248">
    <property type="protein sequence ID" value="AZK44910.1"/>
    <property type="molecule type" value="Genomic_DNA"/>
</dbReference>
<accession>A0A3S8RPN0</accession>